<evidence type="ECO:0000313" key="3">
    <source>
        <dbReference type="Proteomes" id="UP000030706"/>
    </source>
</evidence>
<keyword evidence="1" id="KW-0472">Membrane</keyword>
<protein>
    <submittedName>
        <fullName evidence="2">Uncharacterized protein</fullName>
    </submittedName>
</protein>
<proteinExistence type="predicted"/>
<dbReference type="GeneID" id="40748179"/>
<keyword evidence="1" id="KW-1133">Transmembrane helix</keyword>
<evidence type="ECO:0000256" key="1">
    <source>
        <dbReference type="SAM" id="Phobius"/>
    </source>
</evidence>
<feature type="transmembrane region" description="Helical" evidence="1">
    <location>
        <begin position="131"/>
        <end position="156"/>
    </location>
</feature>
<dbReference type="RefSeq" id="XP_029758756.1">
    <property type="nucleotide sequence ID" value="XM_029905873.1"/>
</dbReference>
<gene>
    <name evidence="2" type="ORF">M438DRAFT_347318</name>
</gene>
<accession>A0A074XFS9</accession>
<sequence>MSSWGLNCTILRQTGLVNLTRSELNLEWTVDTSFFDSKKQQVRNLMSDWQVALGWSAPGASSPGIAPAMAFNLETPEGASSTDLDYFARNFLEASAALEKTVYEVAAGNSTRAKNATVQGTMKIQLYRITFIPAIAFASILTICIAASLTAGLAWYSEISLRTPRGRIIDGLRLTSDLLLAFQGQQYDLPKSHSDSDTVEKRGKGFRVYYKPWTEGTQASIRLDQV</sequence>
<name>A0A074XFS9_AURPU</name>
<keyword evidence="3" id="KW-1185">Reference proteome</keyword>
<dbReference type="OrthoDB" id="2840209at2759"/>
<organism evidence="2 3">
    <name type="scientific">Aureobasidium pullulans EXF-150</name>
    <dbReference type="NCBI Taxonomy" id="1043002"/>
    <lineage>
        <taxon>Eukaryota</taxon>
        <taxon>Fungi</taxon>
        <taxon>Dikarya</taxon>
        <taxon>Ascomycota</taxon>
        <taxon>Pezizomycotina</taxon>
        <taxon>Dothideomycetes</taxon>
        <taxon>Dothideomycetidae</taxon>
        <taxon>Dothideales</taxon>
        <taxon>Saccotheciaceae</taxon>
        <taxon>Aureobasidium</taxon>
    </lineage>
</organism>
<dbReference type="Proteomes" id="UP000030706">
    <property type="component" value="Unassembled WGS sequence"/>
</dbReference>
<dbReference type="EMBL" id="KL584987">
    <property type="protein sequence ID" value="KEQ82569.1"/>
    <property type="molecule type" value="Genomic_DNA"/>
</dbReference>
<reference evidence="2 3" key="1">
    <citation type="journal article" date="2014" name="BMC Genomics">
        <title>Genome sequencing of four Aureobasidium pullulans varieties: biotechnological potential, stress tolerance, and description of new species.</title>
        <authorList>
            <person name="Gostin Ar C."/>
            <person name="Ohm R.A."/>
            <person name="Kogej T."/>
            <person name="Sonjak S."/>
            <person name="Turk M."/>
            <person name="Zajc J."/>
            <person name="Zalar P."/>
            <person name="Grube M."/>
            <person name="Sun H."/>
            <person name="Han J."/>
            <person name="Sharma A."/>
            <person name="Chiniquy J."/>
            <person name="Ngan C.Y."/>
            <person name="Lipzen A."/>
            <person name="Barry K."/>
            <person name="Grigoriev I.V."/>
            <person name="Gunde-Cimerman N."/>
        </authorList>
    </citation>
    <scope>NUCLEOTIDE SEQUENCE [LARGE SCALE GENOMIC DNA]</scope>
    <source>
        <strain evidence="2 3">EXF-150</strain>
    </source>
</reference>
<keyword evidence="1" id="KW-0812">Transmembrane</keyword>
<dbReference type="HOGENOM" id="CLU_1224533_0_0_1"/>
<evidence type="ECO:0000313" key="2">
    <source>
        <dbReference type="EMBL" id="KEQ82569.1"/>
    </source>
</evidence>
<dbReference type="AlphaFoldDB" id="A0A074XFS9"/>